<reference evidence="12 13" key="1">
    <citation type="submission" date="2022-01" db="EMBL/GenBank/DDBJ databases">
        <title>Whole genome-based taxonomy of the Shewanellaceae.</title>
        <authorList>
            <person name="Martin-Rodriguez A.J."/>
        </authorList>
    </citation>
    <scope>NUCLEOTIDE SEQUENCE [LARGE SCALE GENOMIC DNA]</scope>
    <source>
        <strain evidence="12 13">DSM 21332</strain>
    </source>
</reference>
<evidence type="ECO:0000256" key="7">
    <source>
        <dbReference type="ARBA" id="ARBA00022793"/>
    </source>
</evidence>
<dbReference type="Pfam" id="PF04909">
    <property type="entry name" value="Amidohydro_2"/>
    <property type="match status" value="1"/>
</dbReference>
<sequence>MIRIVDIHSHFIPEKWENLQQKFGGDDWPWLDHNQNPSTLVHQPQQPGKAMLMKGDKAFRPVYEACWNPEVRLEEMDRDGVDKQIISATPILFAYERPVEQALYCAQIFNDAALDICARGDNRLFSMAQVPLQDIDASCMEASRAKNCGHVGVQIGNHVGDKNMDDEGILTFLQHCANEQIPVFVHPWDMMAANRTKDYMMGWTVGMPAETQLSIVSMILGGGFDRVSNKLKICFAHGGGAFAFLLGRLENAWHHRDIARGKSQHPPSHYLNRFFLDTAVFDHDALNLLVSKMGPDRLMFGTDYPFPLGEQQMGQLIKSADDLCAETQQKLLADNAEQFFTL</sequence>
<evidence type="ECO:0000256" key="9">
    <source>
        <dbReference type="ARBA" id="ARBA00023239"/>
    </source>
</evidence>
<keyword evidence="13" id="KW-1185">Reference proteome</keyword>
<evidence type="ECO:0000256" key="4">
    <source>
        <dbReference type="ARBA" id="ARBA00012365"/>
    </source>
</evidence>
<comment type="similarity">
    <text evidence="2">Belongs to the metallo-dependent hydrolases superfamily. ACMSD family.</text>
</comment>
<dbReference type="Gene3D" id="3.20.20.140">
    <property type="entry name" value="Metal-dependent hydrolases"/>
    <property type="match status" value="1"/>
</dbReference>
<dbReference type="Proteomes" id="UP001202831">
    <property type="component" value="Unassembled WGS sequence"/>
</dbReference>
<proteinExistence type="inferred from homology"/>
<feature type="domain" description="Amidohydrolase-related" evidence="11">
    <location>
        <begin position="5"/>
        <end position="341"/>
    </location>
</feature>
<evidence type="ECO:0000256" key="10">
    <source>
        <dbReference type="ARBA" id="ARBA00031120"/>
    </source>
</evidence>
<comment type="pathway">
    <text evidence="1">Secondary metabolite metabolism; quinolate metabolism.</text>
</comment>
<evidence type="ECO:0000256" key="6">
    <source>
        <dbReference type="ARBA" id="ARBA00022723"/>
    </source>
</evidence>
<evidence type="ECO:0000313" key="13">
    <source>
        <dbReference type="Proteomes" id="UP001202831"/>
    </source>
</evidence>
<dbReference type="EMBL" id="JAKIKT010000004">
    <property type="protein sequence ID" value="MCL2914537.1"/>
    <property type="molecule type" value="Genomic_DNA"/>
</dbReference>
<evidence type="ECO:0000313" key="12">
    <source>
        <dbReference type="EMBL" id="MCL2914537.1"/>
    </source>
</evidence>
<evidence type="ECO:0000256" key="1">
    <source>
        <dbReference type="ARBA" id="ARBA00005079"/>
    </source>
</evidence>
<keyword evidence="6" id="KW-0479">Metal-binding</keyword>
<accession>A0ABT0N830</accession>
<keyword evidence="8" id="KW-0862">Zinc</keyword>
<protein>
    <recommendedName>
        <fullName evidence="5">2-amino-3-carboxymuconate-6-semialdehyde decarboxylase</fullName>
        <ecNumber evidence="4">4.1.1.45</ecNumber>
    </recommendedName>
    <alternativeName>
        <fullName evidence="10">Picolinate carboxylase</fullName>
    </alternativeName>
</protein>
<dbReference type="RefSeq" id="WP_249249223.1">
    <property type="nucleotide sequence ID" value="NZ_JAKIKT010000004.1"/>
</dbReference>
<name>A0ABT0N830_9GAMM</name>
<dbReference type="InterPro" id="IPR032466">
    <property type="entry name" value="Metal_Hydrolase"/>
</dbReference>
<dbReference type="SUPFAM" id="SSF51556">
    <property type="entry name" value="Metallo-dependent hydrolases"/>
    <property type="match status" value="1"/>
</dbReference>
<evidence type="ECO:0000259" key="11">
    <source>
        <dbReference type="Pfam" id="PF04909"/>
    </source>
</evidence>
<organism evidence="12 13">
    <name type="scientific">Shewanella corallii</name>
    <dbReference type="NCBI Taxonomy" id="560080"/>
    <lineage>
        <taxon>Bacteria</taxon>
        <taxon>Pseudomonadati</taxon>
        <taxon>Pseudomonadota</taxon>
        <taxon>Gammaproteobacteria</taxon>
        <taxon>Alteromonadales</taxon>
        <taxon>Shewanellaceae</taxon>
        <taxon>Shewanella</taxon>
    </lineage>
</organism>
<dbReference type="EC" id="4.1.1.45" evidence="4"/>
<dbReference type="PANTHER" id="PTHR21240:SF27">
    <property type="entry name" value="2-AMINO-3-CARBOXYMUCONATE-6-SEMIALDEHYDE DECARBOXYLASE"/>
    <property type="match status" value="1"/>
</dbReference>
<evidence type="ECO:0000256" key="2">
    <source>
        <dbReference type="ARBA" id="ARBA00005871"/>
    </source>
</evidence>
<dbReference type="InterPro" id="IPR032465">
    <property type="entry name" value="ACMSD"/>
</dbReference>
<dbReference type="PANTHER" id="PTHR21240">
    <property type="entry name" value="2-AMINO-3-CARBOXYLMUCONATE-6-SEMIALDEHYDE DECARBOXYLASE"/>
    <property type="match status" value="1"/>
</dbReference>
<gene>
    <name evidence="12" type="ORF">L2725_12245</name>
</gene>
<keyword evidence="7" id="KW-0210">Decarboxylase</keyword>
<evidence type="ECO:0000256" key="8">
    <source>
        <dbReference type="ARBA" id="ARBA00022833"/>
    </source>
</evidence>
<comment type="subunit">
    <text evidence="3">Monomer.</text>
</comment>
<keyword evidence="9" id="KW-0456">Lyase</keyword>
<evidence type="ECO:0000256" key="3">
    <source>
        <dbReference type="ARBA" id="ARBA00011245"/>
    </source>
</evidence>
<comment type="caution">
    <text evidence="12">The sequence shown here is derived from an EMBL/GenBank/DDBJ whole genome shotgun (WGS) entry which is preliminary data.</text>
</comment>
<dbReference type="InterPro" id="IPR006680">
    <property type="entry name" value="Amidohydro-rel"/>
</dbReference>
<evidence type="ECO:0000256" key="5">
    <source>
        <dbReference type="ARBA" id="ARBA00021214"/>
    </source>
</evidence>